<evidence type="ECO:0000313" key="1">
    <source>
        <dbReference type="EMBL" id="MCS5736668.1"/>
    </source>
</evidence>
<dbReference type="EMBL" id="JANLCJ010000105">
    <property type="protein sequence ID" value="MCS5736668.1"/>
    <property type="molecule type" value="Genomic_DNA"/>
</dbReference>
<keyword evidence="2" id="KW-1185">Reference proteome</keyword>
<reference evidence="1" key="1">
    <citation type="submission" date="2022-08" db="EMBL/GenBank/DDBJ databases">
        <authorList>
            <person name="Deng Y."/>
            <person name="Han X.-F."/>
            <person name="Zhang Y.-Q."/>
        </authorList>
    </citation>
    <scope>NUCLEOTIDE SEQUENCE</scope>
    <source>
        <strain evidence="1">CPCC 203386</strain>
    </source>
</reference>
<evidence type="ECO:0000313" key="2">
    <source>
        <dbReference type="Proteomes" id="UP001165586"/>
    </source>
</evidence>
<proteinExistence type="predicted"/>
<gene>
    <name evidence="1" type="ORF">N1032_23340</name>
</gene>
<accession>A0ABT2H9P6</accession>
<comment type="caution">
    <text evidence="1">The sequence shown here is derived from an EMBL/GenBank/DDBJ whole genome shotgun (WGS) entry which is preliminary data.</text>
</comment>
<dbReference type="Proteomes" id="UP001165586">
    <property type="component" value="Unassembled WGS sequence"/>
</dbReference>
<name>A0ABT2H9P6_9MICO</name>
<protein>
    <submittedName>
        <fullName evidence="1">Uncharacterized protein</fullName>
    </submittedName>
</protein>
<organism evidence="1 2">
    <name type="scientific">Herbiconiux daphne</name>
    <dbReference type="NCBI Taxonomy" id="2970914"/>
    <lineage>
        <taxon>Bacteria</taxon>
        <taxon>Bacillati</taxon>
        <taxon>Actinomycetota</taxon>
        <taxon>Actinomycetes</taxon>
        <taxon>Micrococcales</taxon>
        <taxon>Microbacteriaceae</taxon>
        <taxon>Herbiconiux</taxon>
    </lineage>
</organism>
<feature type="non-terminal residue" evidence="1">
    <location>
        <position position="150"/>
    </location>
</feature>
<sequence>MEQNGWELFNAVNYKITRANSTGAQLTVGQNYQIRLLDPDNLRFSTPPTLSYQDGSTSGSLTFTPVSGKPGVYQVYVENTGNRRYSSISAFTSKAAGVTIPTLDTVPLGTVYGGESFELEVTGGLDKVGFWASVRKQSDKGYVMPFTLLP</sequence>